<gene>
    <name evidence="2" type="ORF">MYCIT1_LOCUS28654</name>
    <name evidence="1" type="ORF">MYCIT1_LOCUS3427</name>
</gene>
<evidence type="ECO:0000313" key="3">
    <source>
        <dbReference type="Proteomes" id="UP001295794"/>
    </source>
</evidence>
<reference evidence="1" key="1">
    <citation type="submission" date="2023-11" db="EMBL/GenBank/DDBJ databases">
        <authorList>
            <person name="De Vega J J."/>
            <person name="De Vega J J."/>
        </authorList>
    </citation>
    <scope>NUCLEOTIDE SEQUENCE</scope>
</reference>
<accession>A0AAD2Q0W5</accession>
<comment type="caution">
    <text evidence="1">The sequence shown here is derived from an EMBL/GenBank/DDBJ whole genome shotgun (WGS) entry which is preliminary data.</text>
</comment>
<evidence type="ECO:0000313" key="2">
    <source>
        <dbReference type="EMBL" id="CAK5278938.1"/>
    </source>
</evidence>
<dbReference type="AlphaFoldDB" id="A0AAD2Q0W5"/>
<keyword evidence="3" id="KW-1185">Reference proteome</keyword>
<proteinExistence type="predicted"/>
<evidence type="ECO:0000313" key="1">
    <source>
        <dbReference type="EMBL" id="CAK5263783.1"/>
    </source>
</evidence>
<sequence>MVHVTYPLERPVPISLPKLAPRKVNPPLNTFPRHWTHFERPQCYCPRTIASTVSGKQ</sequence>
<name>A0AAD2Q0W5_9AGAR</name>
<dbReference type="EMBL" id="CAVNYO010000045">
    <property type="protein sequence ID" value="CAK5263783.1"/>
    <property type="molecule type" value="Genomic_DNA"/>
</dbReference>
<dbReference type="EMBL" id="CAVNYO010000432">
    <property type="protein sequence ID" value="CAK5278938.1"/>
    <property type="molecule type" value="Genomic_DNA"/>
</dbReference>
<dbReference type="Proteomes" id="UP001295794">
    <property type="component" value="Unassembled WGS sequence"/>
</dbReference>
<organism evidence="1 3">
    <name type="scientific">Mycena citricolor</name>
    <dbReference type="NCBI Taxonomy" id="2018698"/>
    <lineage>
        <taxon>Eukaryota</taxon>
        <taxon>Fungi</taxon>
        <taxon>Dikarya</taxon>
        <taxon>Basidiomycota</taxon>
        <taxon>Agaricomycotina</taxon>
        <taxon>Agaricomycetes</taxon>
        <taxon>Agaricomycetidae</taxon>
        <taxon>Agaricales</taxon>
        <taxon>Marasmiineae</taxon>
        <taxon>Mycenaceae</taxon>
        <taxon>Mycena</taxon>
    </lineage>
</organism>
<protein>
    <submittedName>
        <fullName evidence="1">Uncharacterized protein</fullName>
    </submittedName>
</protein>